<dbReference type="RefSeq" id="WP_132319459.1">
    <property type="nucleotide sequence ID" value="NZ_SMKR01000043.1"/>
</dbReference>
<evidence type="ECO:0000313" key="2">
    <source>
        <dbReference type="EMBL" id="TDD26756.1"/>
    </source>
</evidence>
<reference evidence="2 3" key="1">
    <citation type="submission" date="2019-02" db="EMBL/GenBank/DDBJ databases">
        <title>Draft genome sequences of novel Actinobacteria.</title>
        <authorList>
            <person name="Sahin N."/>
            <person name="Ay H."/>
            <person name="Saygin H."/>
        </authorList>
    </citation>
    <scope>NUCLEOTIDE SEQUENCE [LARGE SCALE GENOMIC DNA]</scope>
    <source>
        <strain evidence="2 3">16K104</strain>
    </source>
</reference>
<keyword evidence="3" id="KW-1185">Reference proteome</keyword>
<dbReference type="EMBL" id="SMKR01000043">
    <property type="protein sequence ID" value="TDD26756.1"/>
    <property type="molecule type" value="Genomic_DNA"/>
</dbReference>
<protein>
    <submittedName>
        <fullName evidence="2">Uncharacterized protein</fullName>
    </submittedName>
</protein>
<accession>A0A4R4X8G4</accession>
<proteinExistence type="predicted"/>
<dbReference type="OrthoDB" id="5194954at2"/>
<evidence type="ECO:0000256" key="1">
    <source>
        <dbReference type="SAM" id="Coils"/>
    </source>
</evidence>
<dbReference type="Proteomes" id="UP000295172">
    <property type="component" value="Unassembled WGS sequence"/>
</dbReference>
<evidence type="ECO:0000313" key="3">
    <source>
        <dbReference type="Proteomes" id="UP000295172"/>
    </source>
</evidence>
<comment type="caution">
    <text evidence="2">The sequence shown here is derived from an EMBL/GenBank/DDBJ whole genome shotgun (WGS) entry which is preliminary data.</text>
</comment>
<keyword evidence="1" id="KW-0175">Coiled coil</keyword>
<organism evidence="2 3">
    <name type="scientific">Kribbella turkmenica</name>
    <dbReference type="NCBI Taxonomy" id="2530375"/>
    <lineage>
        <taxon>Bacteria</taxon>
        <taxon>Bacillati</taxon>
        <taxon>Actinomycetota</taxon>
        <taxon>Actinomycetes</taxon>
        <taxon>Propionibacteriales</taxon>
        <taxon>Kribbellaceae</taxon>
        <taxon>Kribbella</taxon>
    </lineage>
</organism>
<sequence>MTIHDDLDRTRQAVQALEKSLLALRNRLGPHLDVLRLMDDLERCAADLSRLEQQLRAPGRHELVVIPDGDYEQGFWADVEHEGLGAPGRRAP</sequence>
<name>A0A4R4X8G4_9ACTN</name>
<gene>
    <name evidence="2" type="ORF">E1218_12375</name>
</gene>
<dbReference type="AlphaFoldDB" id="A0A4R4X8G4"/>
<feature type="coiled-coil region" evidence="1">
    <location>
        <begin position="7"/>
        <end position="54"/>
    </location>
</feature>